<evidence type="ECO:0000256" key="1">
    <source>
        <dbReference type="ARBA" id="ARBA00009903"/>
    </source>
</evidence>
<feature type="region of interest" description="Disordered" evidence="9">
    <location>
        <begin position="107"/>
        <end position="127"/>
    </location>
</feature>
<keyword evidence="2" id="KW-0723">Serine/threonine-protein kinase</keyword>
<dbReference type="InterPro" id="IPR017441">
    <property type="entry name" value="Protein_kinase_ATP_BS"/>
</dbReference>
<dbReference type="SUPFAM" id="SSF56112">
    <property type="entry name" value="Protein kinase-like (PK-like)"/>
    <property type="match status" value="1"/>
</dbReference>
<dbReference type="OrthoDB" id="63267at2759"/>
<keyword evidence="3" id="KW-0597">Phosphoprotein</keyword>
<dbReference type="PROSITE" id="PS00108">
    <property type="entry name" value="PROTEIN_KINASE_ST"/>
    <property type="match status" value="1"/>
</dbReference>
<reference evidence="13 14" key="1">
    <citation type="journal article" date="2018" name="G3 (Bethesda)">
        <title>Phylogenetic and Phylogenomic Definition of Rhizopus Species.</title>
        <authorList>
            <person name="Gryganskyi A.P."/>
            <person name="Golan J."/>
            <person name="Dolatabadi S."/>
            <person name="Mondo S."/>
            <person name="Robb S."/>
            <person name="Idnurm A."/>
            <person name="Muszewska A."/>
            <person name="Steczkiewicz K."/>
            <person name="Masonjones S."/>
            <person name="Liao H.L."/>
            <person name="Gajdeczka M.T."/>
            <person name="Anike F."/>
            <person name="Vuek A."/>
            <person name="Anishchenko I.M."/>
            <person name="Voigt K."/>
            <person name="de Hoog G.S."/>
            <person name="Smith M.E."/>
            <person name="Heitman J."/>
            <person name="Vilgalys R."/>
            <person name="Stajich J.E."/>
        </authorList>
    </citation>
    <scope>NUCLEOTIDE SEQUENCE [LARGE SCALE GENOMIC DNA]</scope>
    <source>
        <strain evidence="13 14">LSU 92-RS-03</strain>
    </source>
</reference>
<dbReference type="PROSITE" id="PS00107">
    <property type="entry name" value="PROTEIN_KINASE_ATP"/>
    <property type="match status" value="1"/>
</dbReference>
<dbReference type="FunFam" id="3.30.200.20:FF:000042">
    <property type="entry name" value="Aurora kinase A"/>
    <property type="match status" value="1"/>
</dbReference>
<dbReference type="GO" id="GO:0035091">
    <property type="term" value="F:phosphatidylinositol binding"/>
    <property type="evidence" value="ECO:0007669"/>
    <property type="project" value="InterPro"/>
</dbReference>
<dbReference type="InterPro" id="IPR036871">
    <property type="entry name" value="PX_dom_sf"/>
</dbReference>
<dbReference type="Pfam" id="PF00433">
    <property type="entry name" value="Pkinase_C"/>
    <property type="match status" value="1"/>
</dbReference>
<dbReference type="STRING" id="4846.A0A367K4G5"/>
<dbReference type="AlphaFoldDB" id="A0A367K4G5"/>
<keyword evidence="14" id="KW-1185">Reference proteome</keyword>
<dbReference type="GO" id="GO:0004674">
    <property type="term" value="F:protein serine/threonine kinase activity"/>
    <property type="evidence" value="ECO:0007669"/>
    <property type="project" value="UniProtKB-KW"/>
</dbReference>
<organism evidence="13 14">
    <name type="scientific">Rhizopus stolonifer</name>
    <name type="common">Rhizopus nigricans</name>
    <dbReference type="NCBI Taxonomy" id="4846"/>
    <lineage>
        <taxon>Eukaryota</taxon>
        <taxon>Fungi</taxon>
        <taxon>Fungi incertae sedis</taxon>
        <taxon>Mucoromycota</taxon>
        <taxon>Mucoromycotina</taxon>
        <taxon>Mucoromycetes</taxon>
        <taxon>Mucorales</taxon>
        <taxon>Mucorineae</taxon>
        <taxon>Rhizopodaceae</taxon>
        <taxon>Rhizopus</taxon>
    </lineage>
</organism>
<name>A0A367K4G5_RHIST</name>
<evidence type="ECO:0000259" key="12">
    <source>
        <dbReference type="PROSITE" id="PS51285"/>
    </source>
</evidence>
<dbReference type="Gene3D" id="1.10.510.10">
    <property type="entry name" value="Transferase(Phosphotransferase) domain 1"/>
    <property type="match status" value="1"/>
</dbReference>
<dbReference type="PROSITE" id="PS50011">
    <property type="entry name" value="PROTEIN_KINASE_DOM"/>
    <property type="match status" value="1"/>
</dbReference>
<keyword evidence="7 8" id="KW-0067">ATP-binding</keyword>
<dbReference type="InterPro" id="IPR000719">
    <property type="entry name" value="Prot_kinase_dom"/>
</dbReference>
<dbReference type="PROSITE" id="PS51285">
    <property type="entry name" value="AGC_KINASE_CTER"/>
    <property type="match status" value="1"/>
</dbReference>
<keyword evidence="5 8" id="KW-0547">Nucleotide-binding</keyword>
<dbReference type="PROSITE" id="PS50195">
    <property type="entry name" value="PX"/>
    <property type="match status" value="1"/>
</dbReference>
<evidence type="ECO:0000259" key="10">
    <source>
        <dbReference type="PROSITE" id="PS50011"/>
    </source>
</evidence>
<dbReference type="Proteomes" id="UP000253551">
    <property type="component" value="Unassembled WGS sequence"/>
</dbReference>
<feature type="domain" description="Protein kinase" evidence="10">
    <location>
        <begin position="172"/>
        <end position="436"/>
    </location>
</feature>
<dbReference type="EMBL" id="PJQM01002224">
    <property type="protein sequence ID" value="RCH97103.1"/>
    <property type="molecule type" value="Genomic_DNA"/>
</dbReference>
<evidence type="ECO:0000256" key="9">
    <source>
        <dbReference type="SAM" id="MobiDB-lite"/>
    </source>
</evidence>
<comment type="similarity">
    <text evidence="1">Belongs to the protein kinase superfamily. AGC Ser/Thr protein kinase family.</text>
</comment>
<evidence type="ECO:0000256" key="8">
    <source>
        <dbReference type="PROSITE-ProRule" id="PRU10141"/>
    </source>
</evidence>
<evidence type="ECO:0000256" key="6">
    <source>
        <dbReference type="ARBA" id="ARBA00022777"/>
    </source>
</evidence>
<evidence type="ECO:0000313" key="13">
    <source>
        <dbReference type="EMBL" id="RCH97103.1"/>
    </source>
</evidence>
<protein>
    <submittedName>
        <fullName evidence="13">Uncharacterized protein</fullName>
    </submittedName>
</protein>
<evidence type="ECO:0000256" key="3">
    <source>
        <dbReference type="ARBA" id="ARBA00022553"/>
    </source>
</evidence>
<comment type="caution">
    <text evidence="13">The sequence shown here is derived from an EMBL/GenBank/DDBJ whole genome shotgun (WGS) entry which is preliminary data.</text>
</comment>
<keyword evidence="4" id="KW-0808">Transferase</keyword>
<feature type="compositionally biased region" description="Pro residues" evidence="9">
    <location>
        <begin position="117"/>
        <end position="126"/>
    </location>
</feature>
<dbReference type="InterPro" id="IPR001683">
    <property type="entry name" value="PX_dom"/>
</dbReference>
<feature type="domain" description="AGC-kinase C-terminal" evidence="12">
    <location>
        <begin position="438"/>
        <end position="521"/>
    </location>
</feature>
<dbReference type="InterPro" id="IPR000961">
    <property type="entry name" value="AGC-kinase_C"/>
</dbReference>
<dbReference type="FunFam" id="1.10.510.10:FF:000008">
    <property type="entry name" value="Non-specific serine/threonine protein kinase"/>
    <property type="match status" value="1"/>
</dbReference>
<accession>A0A367K4G5</accession>
<proteinExistence type="inferred from homology"/>
<dbReference type="CDD" id="cd05123">
    <property type="entry name" value="STKc_AGC"/>
    <property type="match status" value="1"/>
</dbReference>
<sequence length="602" mass="69544">MLEDPIHHFSLVRFIQDFYELDKLLLLHFPNHRVPLPKLEHVGKKKNLFASLKKKMKTSARRIENYLRHSLSTPIGKTSLFRDFLSAQRDEDRVISKTIVRQMVTQHHPVTHNTSPSLPPSPPPSSNPCCDSILKDFKDESLMLEPELSEEEDLMCSSILGKQQNYDRMDDFELIKVLGKGATGKVILVREQQSHKLFALKSITKSWSITRREVEHIRMERDILVALSAIRHPFLIRLHAAFQDRQNLYLVLDYHAGADLATLLQRYICFHPEQCRLYAAEIVMGLQELHRNNILYRDLKPENVLLAADGHLVLTDFGLSKLFKGSDRYDHRTTTFCGTPEYLAPEIILQDEEYSYAADFWSLGTMLYEMLTGVTPFAAETPEDMYDRVLYDDLTFPARFDPEAMDLIAGLLERDPLERLGAGIGGVFELRTHAYFARHLNWKDVHAKRIQPLYVPSRTSETDLSNFDPDFLEMSTHIKEENDEAILLRQRWLPESCPLGLTEHAFRGYSYIEPDELRDIPYGSEISFFSSDYCYEDYEDEEDSQYSSPLNTASVATSTSSLEQKKLRNKQSMPMMNTACFNQSIRNSLIINKEEDPSAWRS</sequence>
<dbReference type="Pfam" id="PF00069">
    <property type="entry name" value="Pkinase"/>
    <property type="match status" value="1"/>
</dbReference>
<dbReference type="SMART" id="SM00220">
    <property type="entry name" value="S_TKc"/>
    <property type="match status" value="1"/>
</dbReference>
<evidence type="ECO:0000256" key="5">
    <source>
        <dbReference type="ARBA" id="ARBA00022741"/>
    </source>
</evidence>
<evidence type="ECO:0000256" key="2">
    <source>
        <dbReference type="ARBA" id="ARBA00022527"/>
    </source>
</evidence>
<dbReference type="InterPro" id="IPR008271">
    <property type="entry name" value="Ser/Thr_kinase_AS"/>
</dbReference>
<feature type="binding site" evidence="8">
    <location>
        <position position="201"/>
    </location>
    <ligand>
        <name>ATP</name>
        <dbReference type="ChEBI" id="CHEBI:30616"/>
    </ligand>
</feature>
<evidence type="ECO:0000259" key="11">
    <source>
        <dbReference type="PROSITE" id="PS50195"/>
    </source>
</evidence>
<keyword evidence="6" id="KW-0418">Kinase</keyword>
<gene>
    <name evidence="13" type="ORF">CU098_009268</name>
</gene>
<feature type="domain" description="PX" evidence="11">
    <location>
        <begin position="1"/>
        <end position="92"/>
    </location>
</feature>
<dbReference type="PANTHER" id="PTHR24351">
    <property type="entry name" value="RIBOSOMAL PROTEIN S6 KINASE"/>
    <property type="match status" value="1"/>
</dbReference>
<dbReference type="SMART" id="SM00133">
    <property type="entry name" value="S_TK_X"/>
    <property type="match status" value="1"/>
</dbReference>
<evidence type="ECO:0000256" key="7">
    <source>
        <dbReference type="ARBA" id="ARBA00022840"/>
    </source>
</evidence>
<dbReference type="GO" id="GO:0005524">
    <property type="term" value="F:ATP binding"/>
    <property type="evidence" value="ECO:0007669"/>
    <property type="project" value="UniProtKB-UniRule"/>
</dbReference>
<dbReference type="InterPro" id="IPR017892">
    <property type="entry name" value="Pkinase_C"/>
</dbReference>
<dbReference type="InterPro" id="IPR045270">
    <property type="entry name" value="STKc_AGC"/>
</dbReference>
<dbReference type="Gene3D" id="3.30.1520.10">
    <property type="entry name" value="Phox-like domain"/>
    <property type="match status" value="1"/>
</dbReference>
<evidence type="ECO:0000313" key="14">
    <source>
        <dbReference type="Proteomes" id="UP000253551"/>
    </source>
</evidence>
<dbReference type="Gene3D" id="3.30.200.20">
    <property type="entry name" value="Phosphorylase Kinase, domain 1"/>
    <property type="match status" value="1"/>
</dbReference>
<evidence type="ECO:0000256" key="4">
    <source>
        <dbReference type="ARBA" id="ARBA00022679"/>
    </source>
</evidence>
<dbReference type="InterPro" id="IPR011009">
    <property type="entry name" value="Kinase-like_dom_sf"/>
</dbReference>